<evidence type="ECO:0000256" key="1">
    <source>
        <dbReference type="SAM" id="MobiDB-lite"/>
    </source>
</evidence>
<dbReference type="EMBL" id="JX658567">
    <property type="protein sequence ID" value="AFX73020.1"/>
    <property type="molecule type" value="Genomic_RNA"/>
</dbReference>
<proteinExistence type="predicted"/>
<sequence length="852" mass="94669">MSAVDRVVDYMSGLPQAAEHAKTYATEFAQRTMRSGVTVVDGVEEEKKIMSKGEREIIGRLNCPAKFTRHNFAIDVNLGVSVSADQKRYVRREKTASLDFLGSRDWFLEPAKSNAMYSSKESTVHLIDKVQKQRILAKCPNISGELASDIFITSVHERISVPSDMRHIMMKMYLILQDYNLGVTSKSEDVSHASDLTYNLTRNISPIDRMTAITNRRMVIDGDGFTSSELGLISLAAQQYPSTWYTFDNMYTRCNMEADDLAIVSDGDIDIDTSMLWGSPDRLYQMIWSIAAKLDCVPSLISAFENMRGKCKMMADIVKRVKPNRINSMVPLSYNMNTAFGSESSNTSVTRMPGYLSTSMSLVSDLLYGMTFEAAATCVGESLGAHGTLLSSKTPKTCSVINGIMRDYGLQHTSAEDNILLRNWDIMAGRPMTWDFGPILKDYVLSLAEMIINGADIILPQILHAIPSLTAVNTAYGLSRGWKGPKHMLESTKTERRDNSDGLAAFAWMMGERNVRPPVFYNRVGKKPIQLGPREFQLQSEAEGSYGLGDVSFWLHDTLGGRVDENEETSTNLYRTEYAGTMCSVVFHSSEERWVLTSRREPPGRQTMKGEKPPPEQDEQLVEEIPGSQPSGVPWMGAKPKKPDDIFKNLNALSRQNKIVPSHKPRHTRITSEGRAATQPYTLNGNEESDVLSSKRAEIREKEELSMNIISVPGDGTCGVHAMVEDLKAHGMLAPGDVARAHTYFSGEMRSKTFHDAQEMAALSQQLGMNMDLIDRDNSRVTRYGKFGDDAHTITIVKKGPHFDAGVILSGDESKNASVQMLVGNLDEQQIPSSEFIESIKEAGSLFDTATD</sequence>
<name>K7X6Z3_9VIRU</name>
<organism evidence="2">
    <name type="scientific">Grapevine chrysovirus</name>
    <dbReference type="NCBI Taxonomy" id="1256787"/>
    <lineage>
        <taxon>Viruses</taxon>
        <taxon>Riboviria</taxon>
        <taxon>Orthornavirae</taxon>
        <taxon>Duplornaviricota</taxon>
        <taxon>Chrymotiviricetes</taxon>
        <taxon>Ghabrivirales</taxon>
        <taxon>Alphatotivirineae</taxon>
        <taxon>Chrysoviridae</taxon>
        <taxon>Chrysovirus</taxon>
    </lineage>
</organism>
<feature type="region of interest" description="Disordered" evidence="1">
    <location>
        <begin position="596"/>
        <end position="638"/>
    </location>
</feature>
<keyword evidence="2" id="KW-0378">Hydrolase</keyword>
<dbReference type="GO" id="GO:0006508">
    <property type="term" value="P:proteolysis"/>
    <property type="evidence" value="ECO:0007669"/>
    <property type="project" value="UniProtKB-KW"/>
</dbReference>
<accession>K7X6Z3</accession>
<feature type="compositionally biased region" description="Basic and acidic residues" evidence="1">
    <location>
        <begin position="596"/>
        <end position="615"/>
    </location>
</feature>
<keyword evidence="2" id="KW-0645">Protease</keyword>
<dbReference type="GO" id="GO:0008233">
    <property type="term" value="F:peptidase activity"/>
    <property type="evidence" value="ECO:0007669"/>
    <property type="project" value="UniProtKB-KW"/>
</dbReference>
<protein>
    <submittedName>
        <fullName evidence="2">Putative protease</fullName>
    </submittedName>
</protein>
<reference evidence="2" key="1">
    <citation type="submission" date="2012-09" db="EMBL/GenBank/DDBJ databases">
        <title>Detection of grapevine and tree fruit viruses by next generation sequencing.</title>
        <authorList>
            <person name="Rott M.E."/>
            <person name="Belton M."/>
        </authorList>
    </citation>
    <scope>NUCLEOTIDE SEQUENCE</scope>
    <source>
        <strain evidence="2">3138-03-3959</strain>
    </source>
</reference>
<evidence type="ECO:0000313" key="2">
    <source>
        <dbReference type="EMBL" id="AFX73020.1"/>
    </source>
</evidence>